<dbReference type="Gene3D" id="2.40.128.30">
    <property type="entry name" value="Avidin-like"/>
    <property type="match status" value="1"/>
</dbReference>
<feature type="disulfide bond" evidence="8">
    <location>
        <begin position="46"/>
        <end position="125"/>
    </location>
</feature>
<evidence type="ECO:0000256" key="6">
    <source>
        <dbReference type="ARBA" id="ARBA00023180"/>
    </source>
</evidence>
<accession>A0A8C3ID55</accession>
<protein>
    <recommendedName>
        <fullName evidence="12">Avidin</fullName>
    </recommendedName>
</protein>
<dbReference type="InterPro" id="IPR036896">
    <property type="entry name" value="Avidin-like_sf"/>
</dbReference>
<dbReference type="GO" id="GO:0005576">
    <property type="term" value="C:extracellular region"/>
    <property type="evidence" value="ECO:0007669"/>
    <property type="project" value="UniProtKB-SubCell"/>
</dbReference>
<reference evidence="10" key="1">
    <citation type="submission" date="2025-08" db="UniProtKB">
        <authorList>
            <consortium name="Ensembl"/>
        </authorList>
    </citation>
    <scope>IDENTIFICATION</scope>
</reference>
<dbReference type="InterPro" id="IPR005468">
    <property type="entry name" value="Avidin/str"/>
</dbReference>
<keyword evidence="11" id="KW-1185">Reference proteome</keyword>
<keyword evidence="7" id="KW-0092">Biotin</keyword>
<keyword evidence="5 8" id="KW-1015">Disulfide bond</keyword>
<dbReference type="PANTHER" id="PTHR34399">
    <property type="entry name" value="AVIDIN-RELATED"/>
    <property type="match status" value="1"/>
</dbReference>
<evidence type="ECO:0000256" key="2">
    <source>
        <dbReference type="ARBA" id="ARBA00006297"/>
    </source>
</evidence>
<evidence type="ECO:0000313" key="10">
    <source>
        <dbReference type="Ensembl" id="ENSCPBP00000031142.1"/>
    </source>
</evidence>
<dbReference type="Ensembl" id="ENSCPBT00000036640.1">
    <property type="protein sequence ID" value="ENSCPBP00000031142.1"/>
    <property type="gene ID" value="ENSCPBG00000021862.1"/>
</dbReference>
<evidence type="ECO:0000313" key="11">
    <source>
        <dbReference type="Proteomes" id="UP000694380"/>
    </source>
</evidence>
<dbReference type="PRINTS" id="PR00709">
    <property type="entry name" value="AVIDIN"/>
</dbReference>
<dbReference type="InterPro" id="IPR051764">
    <property type="entry name" value="Avidin/Streptavidin-rel"/>
</dbReference>
<comment type="similarity">
    <text evidence="2">Belongs to the avidin/streptavidin family.</text>
</comment>
<dbReference type="PROSITE" id="PS51326">
    <property type="entry name" value="AVIDIN_2"/>
    <property type="match status" value="1"/>
</dbReference>
<evidence type="ECO:0000256" key="7">
    <source>
        <dbReference type="ARBA" id="ARBA00023267"/>
    </source>
</evidence>
<keyword evidence="6" id="KW-0325">Glycoprotein</keyword>
<evidence type="ECO:0000256" key="1">
    <source>
        <dbReference type="ARBA" id="ARBA00004613"/>
    </source>
</evidence>
<evidence type="ECO:0000256" key="5">
    <source>
        <dbReference type="ARBA" id="ARBA00023157"/>
    </source>
</evidence>
<dbReference type="InterPro" id="IPR005469">
    <property type="entry name" value="Avidin"/>
</dbReference>
<dbReference type="Pfam" id="PF01382">
    <property type="entry name" value="Avidin"/>
    <property type="match status" value="1"/>
</dbReference>
<proteinExistence type="inferred from homology"/>
<dbReference type="GO" id="GO:0009374">
    <property type="term" value="F:biotin binding"/>
    <property type="evidence" value="ECO:0007669"/>
    <property type="project" value="InterPro"/>
</dbReference>
<name>A0A8C3ID55_CHRPI</name>
<dbReference type="Proteomes" id="UP000694380">
    <property type="component" value="Unplaced"/>
</dbReference>
<dbReference type="GeneTree" id="ENSGT00390000001847"/>
<keyword evidence="9" id="KW-0812">Transmembrane</keyword>
<organism evidence="10 11">
    <name type="scientific">Chrysemys picta bellii</name>
    <name type="common">Western painted turtle</name>
    <name type="synonym">Emys bellii</name>
    <dbReference type="NCBI Taxonomy" id="8478"/>
    <lineage>
        <taxon>Eukaryota</taxon>
        <taxon>Metazoa</taxon>
        <taxon>Chordata</taxon>
        <taxon>Craniata</taxon>
        <taxon>Vertebrata</taxon>
        <taxon>Euteleostomi</taxon>
        <taxon>Archelosauria</taxon>
        <taxon>Testudinata</taxon>
        <taxon>Testudines</taxon>
        <taxon>Cryptodira</taxon>
        <taxon>Durocryptodira</taxon>
        <taxon>Testudinoidea</taxon>
        <taxon>Emydidae</taxon>
        <taxon>Chrysemys</taxon>
    </lineage>
</organism>
<comment type="subcellular location">
    <subcellularLocation>
        <location evidence="1">Secreted</location>
    </subcellularLocation>
</comment>
<dbReference type="PANTHER" id="PTHR34399:SF3">
    <property type="entry name" value="AVID PROTEIN-RELATED"/>
    <property type="match status" value="1"/>
</dbReference>
<feature type="transmembrane region" description="Helical" evidence="9">
    <location>
        <begin position="15"/>
        <end position="36"/>
    </location>
</feature>
<keyword evidence="4" id="KW-0732">Signal</keyword>
<evidence type="ECO:0000256" key="9">
    <source>
        <dbReference type="SAM" id="Phobius"/>
    </source>
</evidence>
<dbReference type="AlphaFoldDB" id="A0A8C3ID55"/>
<dbReference type="SUPFAM" id="SSF50876">
    <property type="entry name" value="Avidin/streptavidin"/>
    <property type="match status" value="1"/>
</dbReference>
<evidence type="ECO:0000256" key="4">
    <source>
        <dbReference type="ARBA" id="ARBA00022729"/>
    </source>
</evidence>
<keyword evidence="9" id="KW-0472">Membrane</keyword>
<sequence>MFLCYKSEWQHPGTSFVLVTIMCPSVMLALICLLSVSPRTSLPILCVLSGLWRNELGSNMTISAVNAEGGFTGSYHTAVTVTDKRILMSPLKGSQNRKSQRKQPTFGFTVSWTFSNSITVFVGQCFVDDNGEEILKTMWLLRKEVGSPSADWKATRWVTRQRLQEGRGLEVGPELISWDLNSPWSMVLACPVHRVEGSVPGSGPH</sequence>
<keyword evidence="9" id="KW-1133">Transmembrane helix</keyword>
<keyword evidence="3" id="KW-0964">Secreted</keyword>
<reference evidence="10" key="2">
    <citation type="submission" date="2025-09" db="UniProtKB">
        <authorList>
            <consortium name="Ensembl"/>
        </authorList>
    </citation>
    <scope>IDENTIFICATION</scope>
</reference>
<evidence type="ECO:0000256" key="8">
    <source>
        <dbReference type="PIRSR" id="PIRSR605468-51"/>
    </source>
</evidence>
<evidence type="ECO:0008006" key="12">
    <source>
        <dbReference type="Google" id="ProtNLM"/>
    </source>
</evidence>
<evidence type="ECO:0000256" key="3">
    <source>
        <dbReference type="ARBA" id="ARBA00022525"/>
    </source>
</evidence>